<dbReference type="Pfam" id="PF00958">
    <property type="entry name" value="GMP_synt_C"/>
    <property type="match status" value="1"/>
</dbReference>
<dbReference type="InterPro" id="IPR029062">
    <property type="entry name" value="Class_I_gatase-like"/>
</dbReference>
<dbReference type="FunFam" id="3.30.300.10:FF:000002">
    <property type="entry name" value="GMP synthase [glutamine-hydrolyzing]"/>
    <property type="match status" value="1"/>
</dbReference>
<feature type="active site" description="Nucleophile" evidence="9">
    <location>
        <position position="86"/>
    </location>
</feature>
<evidence type="ECO:0000256" key="2">
    <source>
        <dbReference type="ARBA" id="ARBA00005153"/>
    </source>
</evidence>
<feature type="active site" evidence="9">
    <location>
        <position position="173"/>
    </location>
</feature>
<dbReference type="Pfam" id="PF00117">
    <property type="entry name" value="GATase"/>
    <property type="match status" value="1"/>
</dbReference>
<feature type="binding site" evidence="10">
    <location>
        <begin position="227"/>
        <end position="233"/>
    </location>
    <ligand>
        <name>ATP</name>
        <dbReference type="ChEBI" id="CHEBI:30616"/>
    </ligand>
</feature>
<sequence>MNSTTRHELLLILDFGGQYTQLIARRVRELHVFCEIMPFDTPLEKLTARNPKAIILSGGPASVYAAFAPVCDTAVFEVGVPVLGICYGAQLMARLLGGSVEHAPAGEFGKTTVKLDETSSLFRGLPAETSCWMSHTDRIGMVPPGFRTTASTPACPIAAMENPDRRQYGVQFHPEVVHTSVGRDILQHFLFDAAGCSGDWTMSGFVDDAIQDIRSRVGHERALCALSGGVDSSVAATLVHRAIGDRLTCVFVDTGLLRAGEGDRVESVFHCRFDMPLVRMDASTRFFASLKGVTEPEKKRKAIGAAFIDCFAEQARAMQGIPFLVQGTLYPDVIESGSSVASTIKSHHNVGGLPADLSFSLIEPLRLLFKDEVRDLGRALGLPEELVDRQPFPGPGLGIRILGEVTPENVDILQRADAIVERVMRASGWYMKVWQSFAVLPGIRTVGVKGDERTYAHTIALRVVESSDGMTADWVRLPADVLEEISHAITSELPEVNRVVYDITSKPPSTIEWE</sequence>
<dbReference type="Gene3D" id="3.40.50.880">
    <property type="match status" value="1"/>
</dbReference>
<dbReference type="SUPFAM" id="SSF52402">
    <property type="entry name" value="Adenine nucleotide alpha hydrolases-like"/>
    <property type="match status" value="1"/>
</dbReference>
<evidence type="ECO:0000256" key="8">
    <source>
        <dbReference type="ARBA" id="ARBA00022962"/>
    </source>
</evidence>
<evidence type="ECO:0000259" key="11">
    <source>
        <dbReference type="PROSITE" id="PS51553"/>
    </source>
</evidence>
<dbReference type="HAMAP" id="MF_00344">
    <property type="entry name" value="GMP_synthase"/>
    <property type="match status" value="1"/>
</dbReference>
<dbReference type="GO" id="GO:0003921">
    <property type="term" value="F:GMP synthase activity"/>
    <property type="evidence" value="ECO:0007669"/>
    <property type="project" value="InterPro"/>
</dbReference>
<dbReference type="OrthoDB" id="9802219at2"/>
<dbReference type="Gene3D" id="3.30.300.10">
    <property type="match status" value="1"/>
</dbReference>
<dbReference type="CDD" id="cd01742">
    <property type="entry name" value="GATase1_GMP_Synthase"/>
    <property type="match status" value="1"/>
</dbReference>
<dbReference type="GO" id="GO:0005829">
    <property type="term" value="C:cytosol"/>
    <property type="evidence" value="ECO:0007669"/>
    <property type="project" value="TreeGrafter"/>
</dbReference>
<evidence type="ECO:0000256" key="1">
    <source>
        <dbReference type="ARBA" id="ARBA00002332"/>
    </source>
</evidence>
<dbReference type="PRINTS" id="PR00097">
    <property type="entry name" value="ANTSNTHASEII"/>
</dbReference>
<keyword evidence="4 9" id="KW-0547">Nucleotide-binding</keyword>
<dbReference type="InterPro" id="IPR025777">
    <property type="entry name" value="GMPS_ATP_PPase_dom"/>
</dbReference>
<dbReference type="InterPro" id="IPR022955">
    <property type="entry name" value="GMP_synthase"/>
</dbReference>
<proteinExistence type="inferred from homology"/>
<dbReference type="PROSITE" id="PS51553">
    <property type="entry name" value="GMPS_ATP_PPASE"/>
    <property type="match status" value="1"/>
</dbReference>
<dbReference type="CDD" id="cd01997">
    <property type="entry name" value="GMP_synthase_C"/>
    <property type="match status" value="1"/>
</dbReference>
<comment type="catalytic activity">
    <reaction evidence="9">
        <text>XMP + L-glutamine + ATP + H2O = GMP + L-glutamate + AMP + diphosphate + 2 H(+)</text>
        <dbReference type="Rhea" id="RHEA:11680"/>
        <dbReference type="ChEBI" id="CHEBI:15377"/>
        <dbReference type="ChEBI" id="CHEBI:15378"/>
        <dbReference type="ChEBI" id="CHEBI:29985"/>
        <dbReference type="ChEBI" id="CHEBI:30616"/>
        <dbReference type="ChEBI" id="CHEBI:33019"/>
        <dbReference type="ChEBI" id="CHEBI:57464"/>
        <dbReference type="ChEBI" id="CHEBI:58115"/>
        <dbReference type="ChEBI" id="CHEBI:58359"/>
        <dbReference type="ChEBI" id="CHEBI:456215"/>
        <dbReference type="EC" id="6.3.5.2"/>
    </reaction>
</comment>
<dbReference type="InterPro" id="IPR004739">
    <property type="entry name" value="GMP_synth_GATase"/>
</dbReference>
<protein>
    <recommendedName>
        <fullName evidence="9">GMP synthase [glutamine-hydrolyzing]</fullName>
        <ecNumber evidence="9">6.3.5.2</ecNumber>
    </recommendedName>
    <alternativeName>
        <fullName evidence="9">GMP synthetase</fullName>
    </alternativeName>
    <alternativeName>
        <fullName evidence="9">Glutamine amidotransferase</fullName>
    </alternativeName>
</protein>
<dbReference type="Gene3D" id="3.40.50.620">
    <property type="entry name" value="HUPs"/>
    <property type="match status" value="1"/>
</dbReference>
<dbReference type="EC" id="6.3.5.2" evidence="9"/>
<organism evidence="12 13">
    <name type="scientific">Candidatus Cryosericum terrychapinii</name>
    <dbReference type="NCBI Taxonomy" id="2290919"/>
    <lineage>
        <taxon>Bacteria</taxon>
        <taxon>Pseudomonadati</taxon>
        <taxon>Caldisericota/Cryosericota group</taxon>
        <taxon>Candidatus Cryosericota</taxon>
        <taxon>Candidatus Cryosericia</taxon>
        <taxon>Candidatus Cryosericales</taxon>
        <taxon>Candidatus Cryosericaceae</taxon>
        <taxon>Candidatus Cryosericum</taxon>
    </lineage>
</organism>
<evidence type="ECO:0000256" key="9">
    <source>
        <dbReference type="HAMAP-Rule" id="MF_00344"/>
    </source>
</evidence>
<dbReference type="InterPro" id="IPR017926">
    <property type="entry name" value="GATASE"/>
</dbReference>
<keyword evidence="7 9" id="KW-0067">ATP-binding</keyword>
<comment type="function">
    <text evidence="1 9">Catalyzes the synthesis of GMP from XMP.</text>
</comment>
<dbReference type="FunFam" id="3.40.50.880:FF:000001">
    <property type="entry name" value="GMP synthase [glutamine-hydrolyzing]"/>
    <property type="match status" value="1"/>
</dbReference>
<dbReference type="PROSITE" id="PS51273">
    <property type="entry name" value="GATASE_TYPE_1"/>
    <property type="match status" value="1"/>
</dbReference>
<evidence type="ECO:0000256" key="6">
    <source>
        <dbReference type="ARBA" id="ARBA00022755"/>
    </source>
</evidence>
<dbReference type="AlphaFoldDB" id="A0A398D5W3"/>
<evidence type="ECO:0000313" key="13">
    <source>
        <dbReference type="Proteomes" id="UP000266328"/>
    </source>
</evidence>
<gene>
    <name evidence="9" type="primary">guaA</name>
    <name evidence="12" type="ORF">SMC7_02055</name>
</gene>
<keyword evidence="8 9" id="KW-0315">Glutamine amidotransferase</keyword>
<reference evidence="12 13" key="1">
    <citation type="submission" date="2018-09" db="EMBL/GenBank/DDBJ databases">
        <title>Discovery and Ecogenomic Context for Candidatus Cryosericales, a Global Caldiserica Order Active in Thawing Permafrost.</title>
        <authorList>
            <person name="Martinez M.A."/>
            <person name="Woodcroft B.J."/>
            <person name="Ignacio Espinoza J.C."/>
            <person name="Zayed A."/>
            <person name="Singleton C.M."/>
            <person name="Boyd J."/>
            <person name="Li Y.-F."/>
            <person name="Purvine S."/>
            <person name="Maughan H."/>
            <person name="Hodgkins S.B."/>
            <person name="Anderson D."/>
            <person name="Sederholm M."/>
            <person name="Temperton B."/>
            <person name="Saleska S.R."/>
            <person name="Tyson G.W."/>
            <person name="Rich V.I."/>
        </authorList>
    </citation>
    <scope>NUCLEOTIDE SEQUENCE [LARGE SCALE GENOMIC DNA]</scope>
    <source>
        <strain evidence="12 13">SMC7</strain>
    </source>
</reference>
<feature type="domain" description="GMPS ATP-PPase" evidence="11">
    <location>
        <begin position="200"/>
        <end position="389"/>
    </location>
</feature>
<keyword evidence="3 9" id="KW-0436">Ligase</keyword>
<dbReference type="UniPathway" id="UPA00189">
    <property type="reaction ID" value="UER00296"/>
</dbReference>
<dbReference type="PANTHER" id="PTHR11922:SF2">
    <property type="entry name" value="GMP SYNTHASE [GLUTAMINE-HYDROLYZING]"/>
    <property type="match status" value="1"/>
</dbReference>
<evidence type="ECO:0000256" key="4">
    <source>
        <dbReference type="ARBA" id="ARBA00022741"/>
    </source>
</evidence>
<evidence type="ECO:0000313" key="12">
    <source>
        <dbReference type="EMBL" id="RIE06494.1"/>
    </source>
</evidence>
<dbReference type="SUPFAM" id="SSF52317">
    <property type="entry name" value="Class I glutamine amidotransferase-like"/>
    <property type="match status" value="1"/>
</dbReference>
<keyword evidence="5 9" id="KW-0332">GMP biosynthesis</keyword>
<dbReference type="Proteomes" id="UP000266328">
    <property type="component" value="Unassembled WGS sequence"/>
</dbReference>
<evidence type="ECO:0000256" key="7">
    <source>
        <dbReference type="ARBA" id="ARBA00022840"/>
    </source>
</evidence>
<accession>A0A398D5W3</accession>
<comment type="pathway">
    <text evidence="2 9">Purine metabolism; GMP biosynthesis; GMP from XMP (L-Gln route): step 1/1.</text>
</comment>
<comment type="subunit">
    <text evidence="9">Homodimer.</text>
</comment>
<dbReference type="PANTHER" id="PTHR11922">
    <property type="entry name" value="GMP SYNTHASE-RELATED"/>
    <property type="match status" value="1"/>
</dbReference>
<dbReference type="EMBL" id="QXIS01000010">
    <property type="protein sequence ID" value="RIE06494.1"/>
    <property type="molecule type" value="Genomic_DNA"/>
</dbReference>
<feature type="active site" evidence="9">
    <location>
        <position position="175"/>
    </location>
</feature>
<dbReference type="NCBIfam" id="NF000848">
    <property type="entry name" value="PRK00074.1"/>
    <property type="match status" value="1"/>
</dbReference>
<dbReference type="PRINTS" id="PR00096">
    <property type="entry name" value="GATASE"/>
</dbReference>
<dbReference type="NCBIfam" id="TIGR00884">
    <property type="entry name" value="guaA_Cterm"/>
    <property type="match status" value="1"/>
</dbReference>
<evidence type="ECO:0000256" key="10">
    <source>
        <dbReference type="PROSITE-ProRule" id="PRU00886"/>
    </source>
</evidence>
<dbReference type="NCBIfam" id="TIGR00888">
    <property type="entry name" value="guaA_Nterm"/>
    <property type="match status" value="1"/>
</dbReference>
<evidence type="ECO:0000256" key="3">
    <source>
        <dbReference type="ARBA" id="ARBA00022598"/>
    </source>
</evidence>
<keyword evidence="13" id="KW-1185">Reference proteome</keyword>
<keyword evidence="6 9" id="KW-0658">Purine biosynthesis</keyword>
<dbReference type="InterPro" id="IPR014729">
    <property type="entry name" value="Rossmann-like_a/b/a_fold"/>
</dbReference>
<dbReference type="RefSeq" id="WP_119088724.1">
    <property type="nucleotide sequence ID" value="NZ_QXIS01000010.1"/>
</dbReference>
<dbReference type="InterPro" id="IPR001674">
    <property type="entry name" value="GMP_synth_C"/>
</dbReference>
<dbReference type="SUPFAM" id="SSF54810">
    <property type="entry name" value="GMP synthetase C-terminal dimerisation domain"/>
    <property type="match status" value="1"/>
</dbReference>
<dbReference type="FunFam" id="3.40.50.620:FF:000001">
    <property type="entry name" value="GMP synthase [glutamine-hydrolyzing]"/>
    <property type="match status" value="1"/>
</dbReference>
<comment type="caution">
    <text evidence="12">The sequence shown here is derived from an EMBL/GenBank/DDBJ whole genome shotgun (WGS) entry which is preliminary data.</text>
</comment>
<name>A0A398D5W3_9BACT</name>
<dbReference type="GO" id="GO:0005524">
    <property type="term" value="F:ATP binding"/>
    <property type="evidence" value="ECO:0007669"/>
    <property type="project" value="UniProtKB-UniRule"/>
</dbReference>
<evidence type="ECO:0000256" key="5">
    <source>
        <dbReference type="ARBA" id="ARBA00022749"/>
    </source>
</evidence>